<evidence type="ECO:0000313" key="4">
    <source>
        <dbReference type="Proteomes" id="UP001498771"/>
    </source>
</evidence>
<accession>A0ABR1FDH7</accession>
<keyword evidence="4" id="KW-1185">Reference proteome</keyword>
<reference evidence="3 4" key="1">
    <citation type="submission" date="2024-03" db="EMBL/GenBank/DDBJ databases">
        <title>Genome-scale model development and genomic sequencing of the oleaginous clade Lipomyces.</title>
        <authorList>
            <consortium name="Lawrence Berkeley National Laboratory"/>
            <person name="Czajka J.J."/>
            <person name="Han Y."/>
            <person name="Kim J."/>
            <person name="Mondo S.J."/>
            <person name="Hofstad B.A."/>
            <person name="Robles A."/>
            <person name="Haridas S."/>
            <person name="Riley R."/>
            <person name="LaButti K."/>
            <person name="Pangilinan J."/>
            <person name="Andreopoulos W."/>
            <person name="Lipzen A."/>
            <person name="Yan J."/>
            <person name="Wang M."/>
            <person name="Ng V."/>
            <person name="Grigoriev I.V."/>
            <person name="Spatafora J.W."/>
            <person name="Magnuson J.K."/>
            <person name="Baker S.E."/>
            <person name="Pomraning K.R."/>
        </authorList>
    </citation>
    <scope>NUCLEOTIDE SEQUENCE [LARGE SCALE GENOMIC DNA]</scope>
    <source>
        <strain evidence="3 4">Phaff 52-87</strain>
    </source>
</reference>
<dbReference type="EMBL" id="JBBJBU010000001">
    <property type="protein sequence ID" value="KAK7207108.1"/>
    <property type="molecule type" value="Genomic_DNA"/>
</dbReference>
<dbReference type="Gene3D" id="3.90.640.10">
    <property type="entry name" value="Actin, Chain A, domain 4"/>
    <property type="match status" value="2"/>
</dbReference>
<dbReference type="Gene3D" id="3.30.420.40">
    <property type="match status" value="4"/>
</dbReference>
<dbReference type="GeneID" id="90040632"/>
<organism evidence="3 4">
    <name type="scientific">Myxozyma melibiosi</name>
    <dbReference type="NCBI Taxonomy" id="54550"/>
    <lineage>
        <taxon>Eukaryota</taxon>
        <taxon>Fungi</taxon>
        <taxon>Dikarya</taxon>
        <taxon>Ascomycota</taxon>
        <taxon>Saccharomycotina</taxon>
        <taxon>Lipomycetes</taxon>
        <taxon>Lipomycetales</taxon>
        <taxon>Lipomycetaceae</taxon>
        <taxon>Myxozyma</taxon>
    </lineage>
</organism>
<protein>
    <submittedName>
        <fullName evidence="3">Uncharacterized protein</fullName>
    </submittedName>
</protein>
<dbReference type="PANTHER" id="PTHR11937">
    <property type="entry name" value="ACTIN"/>
    <property type="match status" value="1"/>
</dbReference>
<dbReference type="RefSeq" id="XP_064770141.1">
    <property type="nucleotide sequence ID" value="XM_064915120.1"/>
</dbReference>
<name>A0ABR1FDH7_9ASCO</name>
<evidence type="ECO:0000256" key="2">
    <source>
        <dbReference type="SAM" id="MobiDB-lite"/>
    </source>
</evidence>
<feature type="region of interest" description="Disordered" evidence="2">
    <location>
        <begin position="389"/>
        <end position="471"/>
    </location>
</feature>
<dbReference type="Pfam" id="PF00022">
    <property type="entry name" value="Actin"/>
    <property type="match status" value="2"/>
</dbReference>
<evidence type="ECO:0000313" key="3">
    <source>
        <dbReference type="EMBL" id="KAK7207108.1"/>
    </source>
</evidence>
<feature type="compositionally biased region" description="Acidic residues" evidence="2">
    <location>
        <begin position="402"/>
        <end position="411"/>
    </location>
</feature>
<feature type="region of interest" description="Disordered" evidence="2">
    <location>
        <begin position="519"/>
        <end position="553"/>
    </location>
</feature>
<dbReference type="InterPro" id="IPR043129">
    <property type="entry name" value="ATPase_NBD"/>
</dbReference>
<dbReference type="Proteomes" id="UP001498771">
    <property type="component" value="Unassembled WGS sequence"/>
</dbReference>
<sequence>MSYSTPEPASIMASALPAVSSSAAASAGLIQEFPPAKLYQLPEIPVPQFITPAADYREGVPIVLDLGTSQTRAGFASDITPRFQFPTQIARYRDRKILRTFTLIGSDANYDANTRQAAKSPFDGALVANWEYLETILDYTFVKMGVSSQGQVDNPVIMNEILATPLAQHKHMQELLFETYSVPSATLGIDALFSYHYNNGNTGLVVSAGNETTHIIPVVNGRGILNQAKRLNWGGHQASSFLLSLMQLKYPHTPAKISPWQAEMLMREHCYTAPVSYADEVEHYLDRDEGFDERNHIIQAPFTEVIAPVKTEEELAKIAERRKESGRKLQEQAAKIRLEKLMQKEQDLEYYRSIESKSDQVSQKEFKRLLDAEGIRDENELSKMIKNMDKSIKRSRKQDVGNGDEESDTEEMTFPLLEIPDDQLDPDQIKQKRHQRLLKSNYDARMRAKAEKKREREKKEEEERKDEEWRERDLEGWIKDRREQRAQIMARMKEKQKLKEDLNNRKSLASQLRMKSIANLASEGPSGATTPTNSGGARKRRREDGEDDGFGVDDNDWAVYRDIANASDTEEDDEMAESIRKIEEQLNAFDPKFSLDSSLEAQSNWMNSLVHAFLRGSRPFDPASRAEAHQIHLNVERIRVPEVLFQPSIAGIDQAGLVELASDILLRRLSKQDSVSACKDVFLTGGFSLLRGFDDRLRHELRATLPVDVELGIRRAEDAVLDAWKGMRKWVNEKDNLKNNMLTREEYMEYGPEYIKEHNMGNRALT</sequence>
<dbReference type="CDD" id="cd10211">
    <property type="entry name" value="ASKHA_NBD_Arp5"/>
    <property type="match status" value="1"/>
</dbReference>
<dbReference type="SMART" id="SM00268">
    <property type="entry name" value="ACTIN"/>
    <property type="match status" value="1"/>
</dbReference>
<comment type="similarity">
    <text evidence="1">Belongs to the actin family.</text>
</comment>
<feature type="compositionally biased region" description="Basic and acidic residues" evidence="2">
    <location>
        <begin position="442"/>
        <end position="471"/>
    </location>
</feature>
<evidence type="ECO:0000256" key="1">
    <source>
        <dbReference type="RuleBase" id="RU000487"/>
    </source>
</evidence>
<dbReference type="SUPFAM" id="SSF53067">
    <property type="entry name" value="Actin-like ATPase domain"/>
    <property type="match status" value="2"/>
</dbReference>
<comment type="caution">
    <text evidence="3">The sequence shown here is derived from an EMBL/GenBank/DDBJ whole genome shotgun (WGS) entry which is preliminary data.</text>
</comment>
<gene>
    <name evidence="3" type="ORF">BZA70DRAFT_4425</name>
</gene>
<proteinExistence type="inferred from homology"/>
<dbReference type="InterPro" id="IPR004000">
    <property type="entry name" value="Actin"/>
</dbReference>